<dbReference type="KEGG" id="vg:16511385"/>
<dbReference type="Proteomes" id="UP000014701">
    <property type="component" value="Segment"/>
</dbReference>
<dbReference type="RefSeq" id="YP_008318409.1">
    <property type="nucleotide sequence ID" value="NC_021856.1"/>
</dbReference>
<gene>
    <name evidence="1" type="primary">orf100</name>
</gene>
<dbReference type="OrthoDB" id="32634at10239"/>
<sequence>MNKYTQFEVLFKGESFTVTMGLIEYFEKQAYSNPVGEIDVEFLDGRVRKWYGTDLIIFCRNATKAYHQLIYEDLKGNENAYVKRMRKEKDPYGKDDDDDY</sequence>
<organism evidence="1 2">
    <name type="scientific">Bacillus phage phiNIT1</name>
    <dbReference type="NCBI Taxonomy" id="207656"/>
    <lineage>
        <taxon>Viruses</taxon>
        <taxon>Duplodnaviria</taxon>
        <taxon>Heunggongvirae</taxon>
        <taxon>Uroviricota</taxon>
        <taxon>Caudoviricetes</taxon>
        <taxon>Herelleviridae</taxon>
        <taxon>Bastillevirinae</taxon>
        <taxon>Nitunavirus</taxon>
        <taxon>Nitunavirus NIT1</taxon>
    </lineage>
</organism>
<evidence type="ECO:0000313" key="2">
    <source>
        <dbReference type="Proteomes" id="UP000014701"/>
    </source>
</evidence>
<accession>S6ATT0</accession>
<dbReference type="GeneID" id="16511385"/>
<reference evidence="1 2" key="1">
    <citation type="submission" date="2013-02" db="EMBL/GenBank/DDBJ databases">
        <title>phiNIT1 genome sequensing.</title>
        <authorList>
            <person name="Ozaki T."/>
            <person name="Kaneko J."/>
        </authorList>
    </citation>
    <scope>NUCLEOTIDE SEQUENCE [LARGE SCALE GENOMIC DNA]</scope>
    <source>
        <strain evidence="1">PhiNIT1</strain>
    </source>
</reference>
<proteinExistence type="predicted"/>
<name>S6ATT0_9CAUD</name>
<evidence type="ECO:0000313" key="1">
    <source>
        <dbReference type="EMBL" id="BAN59641.1"/>
    </source>
</evidence>
<keyword evidence="2" id="KW-1185">Reference proteome</keyword>
<dbReference type="EMBL" id="AP013029">
    <property type="protein sequence ID" value="BAN59641.1"/>
    <property type="molecule type" value="Genomic_DNA"/>
</dbReference>
<protein>
    <submittedName>
        <fullName evidence="1">Uncharacterized protein</fullName>
    </submittedName>
</protein>